<feature type="compositionally biased region" description="Basic and acidic residues" evidence="1">
    <location>
        <begin position="355"/>
        <end position="367"/>
    </location>
</feature>
<dbReference type="Proteomes" id="UP000477722">
    <property type="component" value="Unassembled WGS sequence"/>
</dbReference>
<dbReference type="RefSeq" id="WP_165297516.1">
    <property type="nucleotide sequence ID" value="NZ_JAAKZZ010000034.1"/>
</dbReference>
<name>A0A6G4WT90_9ACTN</name>
<feature type="transmembrane region" description="Helical" evidence="2">
    <location>
        <begin position="140"/>
        <end position="158"/>
    </location>
</feature>
<feature type="transmembrane region" description="Helical" evidence="2">
    <location>
        <begin position="164"/>
        <end position="183"/>
    </location>
</feature>
<feature type="compositionally biased region" description="Basic and acidic residues" evidence="1">
    <location>
        <begin position="377"/>
        <end position="401"/>
    </location>
</feature>
<feature type="compositionally biased region" description="Basic residues" evidence="1">
    <location>
        <begin position="234"/>
        <end position="245"/>
    </location>
</feature>
<keyword evidence="4" id="KW-1185">Reference proteome</keyword>
<keyword evidence="2" id="KW-0472">Membrane</keyword>
<dbReference type="AlphaFoldDB" id="A0A6G4WT90"/>
<evidence type="ECO:0000313" key="3">
    <source>
        <dbReference type="EMBL" id="NGO67860.1"/>
    </source>
</evidence>
<protein>
    <submittedName>
        <fullName evidence="3">Uncharacterized protein</fullName>
    </submittedName>
</protein>
<accession>A0A6G4WT90</accession>
<evidence type="ECO:0000313" key="4">
    <source>
        <dbReference type="Proteomes" id="UP000477722"/>
    </source>
</evidence>
<feature type="compositionally biased region" description="Low complexity" evidence="1">
    <location>
        <begin position="257"/>
        <end position="268"/>
    </location>
</feature>
<proteinExistence type="predicted"/>
<keyword evidence="2" id="KW-1133">Transmembrane helix</keyword>
<organism evidence="3 4">
    <name type="scientific">Streptomyces boncukensis</name>
    <dbReference type="NCBI Taxonomy" id="2711219"/>
    <lineage>
        <taxon>Bacteria</taxon>
        <taxon>Bacillati</taxon>
        <taxon>Actinomycetota</taxon>
        <taxon>Actinomycetes</taxon>
        <taxon>Kitasatosporales</taxon>
        <taxon>Streptomycetaceae</taxon>
        <taxon>Streptomyces</taxon>
    </lineage>
</organism>
<evidence type="ECO:0000256" key="1">
    <source>
        <dbReference type="SAM" id="MobiDB-lite"/>
    </source>
</evidence>
<feature type="compositionally biased region" description="Acidic residues" evidence="1">
    <location>
        <begin position="35"/>
        <end position="48"/>
    </location>
</feature>
<keyword evidence="2" id="KW-0812">Transmembrane</keyword>
<dbReference type="EMBL" id="JAAKZZ010000034">
    <property type="protein sequence ID" value="NGO67860.1"/>
    <property type="molecule type" value="Genomic_DNA"/>
</dbReference>
<gene>
    <name evidence="3" type="ORF">G5C65_05715</name>
</gene>
<feature type="region of interest" description="Disordered" evidence="1">
    <location>
        <begin position="184"/>
        <end position="268"/>
    </location>
</feature>
<feature type="region of interest" description="Disordered" evidence="1">
    <location>
        <begin position="1"/>
        <end position="53"/>
    </location>
</feature>
<evidence type="ECO:0000256" key="2">
    <source>
        <dbReference type="SAM" id="Phobius"/>
    </source>
</evidence>
<feature type="region of interest" description="Disordered" evidence="1">
    <location>
        <begin position="317"/>
        <end position="413"/>
    </location>
</feature>
<reference evidence="3 4" key="1">
    <citation type="submission" date="2020-02" db="EMBL/GenBank/DDBJ databases">
        <title>Whole-genome analyses of novel actinobacteria.</title>
        <authorList>
            <person name="Sahin N."/>
            <person name="Tatar D."/>
        </authorList>
    </citation>
    <scope>NUCLEOTIDE SEQUENCE [LARGE SCALE GENOMIC DNA]</scope>
    <source>
        <strain evidence="3 4">SB3404</strain>
    </source>
</reference>
<comment type="caution">
    <text evidence="3">The sequence shown here is derived from an EMBL/GenBank/DDBJ whole genome shotgun (WGS) entry which is preliminary data.</text>
</comment>
<feature type="transmembrane region" description="Helical" evidence="2">
    <location>
        <begin position="105"/>
        <end position="128"/>
    </location>
</feature>
<sequence length="413" mass="43584">MSHAAHLYPVPDPDDEPSPGDKVAPVDTEQAGDVGESDADNDEVEDVDGEPRRRALTLPDLSPYYDVRPLAELGPLAAAVARRSGPPLRRGVACVGRALARVGRVIAAGALCLCRGLCLLLVLFVSWLSGQVGRGGSIPARLAITTGALYVLATAPAQHPAVPYAMAAGFLLALIAAGTGRIPEPGSKKKGKKLGEKGKPTGENSKGDAAAEATPPEGEDAEKDGVEDATRARLFGRLRGARKKREVPPGEACDGSPAPVDETTPEVPVEPPLTALIRREIGAENGVHLADLRPAMRLALPGLAEATDKELREVLEGAGWDPSKTFRARGHAGRAGVHRNQLPPLPSPDSPQEGAEDRSPASGERPRPANSSEAENSGERTGEWSNEDRKRGFRMVRDPERGPSAWKVEHHKG</sequence>